<proteinExistence type="predicted"/>
<dbReference type="Proteomes" id="UP001500713">
    <property type="component" value="Unassembled WGS sequence"/>
</dbReference>
<evidence type="ECO:0000256" key="1">
    <source>
        <dbReference type="SAM" id="SignalP"/>
    </source>
</evidence>
<feature type="chain" id="PRO_5046883950" description="UrcA family protein" evidence="1">
    <location>
        <begin position="25"/>
        <end position="118"/>
    </location>
</feature>
<evidence type="ECO:0000313" key="2">
    <source>
        <dbReference type="EMBL" id="GAA0485329.1"/>
    </source>
</evidence>
<name>A0ABN1AWJ2_9SPHN</name>
<reference evidence="2 3" key="1">
    <citation type="journal article" date="2019" name="Int. J. Syst. Evol. Microbiol.">
        <title>The Global Catalogue of Microorganisms (GCM) 10K type strain sequencing project: providing services to taxonomists for standard genome sequencing and annotation.</title>
        <authorList>
            <consortium name="The Broad Institute Genomics Platform"/>
            <consortium name="The Broad Institute Genome Sequencing Center for Infectious Disease"/>
            <person name="Wu L."/>
            <person name="Ma J."/>
        </authorList>
    </citation>
    <scope>NUCLEOTIDE SEQUENCE [LARGE SCALE GENOMIC DNA]</scope>
    <source>
        <strain evidence="2 3">JCM 14162</strain>
    </source>
</reference>
<protein>
    <recommendedName>
        <fullName evidence="4">UrcA family protein</fullName>
    </recommendedName>
</protein>
<dbReference type="EMBL" id="BAAAEM010000003">
    <property type="protein sequence ID" value="GAA0485329.1"/>
    <property type="molecule type" value="Genomic_DNA"/>
</dbReference>
<gene>
    <name evidence="2" type="ORF">GCM10009096_30050</name>
</gene>
<keyword evidence="1" id="KW-0732">Signal</keyword>
<evidence type="ECO:0008006" key="4">
    <source>
        <dbReference type="Google" id="ProtNLM"/>
    </source>
</evidence>
<dbReference type="RefSeq" id="WP_229955480.1">
    <property type="nucleotide sequence ID" value="NZ_BAAAEM010000003.1"/>
</dbReference>
<comment type="caution">
    <text evidence="2">The sequence shown here is derived from an EMBL/GenBank/DDBJ whole genome shotgun (WGS) entry which is preliminary data.</text>
</comment>
<evidence type="ECO:0000313" key="3">
    <source>
        <dbReference type="Proteomes" id="UP001500713"/>
    </source>
</evidence>
<dbReference type="InterPro" id="IPR030972">
    <property type="entry name" value="UrcA_uranyl"/>
</dbReference>
<dbReference type="NCBIfam" id="TIGR04433">
    <property type="entry name" value="UrcA_uranyl"/>
    <property type="match status" value="1"/>
</dbReference>
<accession>A0ABN1AWJ2</accession>
<keyword evidence="3" id="KW-1185">Reference proteome</keyword>
<sequence>MKNSILSKGLCAAAAIAVTVTGFAASASAQSRITRTVEVSYADLDLTSADGQETLDGRIKGAVRQVCGGYNSKSLRDMADHKGCVQEAKMSAKRAKVQLIARAEAGTLGTSTVVIGGN</sequence>
<feature type="signal peptide" evidence="1">
    <location>
        <begin position="1"/>
        <end position="24"/>
    </location>
</feature>
<organism evidence="2 3">
    <name type="scientific">Parasphingorhabdus litoris</name>
    <dbReference type="NCBI Taxonomy" id="394733"/>
    <lineage>
        <taxon>Bacteria</taxon>
        <taxon>Pseudomonadati</taxon>
        <taxon>Pseudomonadota</taxon>
        <taxon>Alphaproteobacteria</taxon>
        <taxon>Sphingomonadales</taxon>
        <taxon>Sphingomonadaceae</taxon>
        <taxon>Parasphingorhabdus</taxon>
    </lineage>
</organism>